<dbReference type="EMBL" id="CAJNOC010001175">
    <property type="protein sequence ID" value="CAF0841908.1"/>
    <property type="molecule type" value="Genomic_DNA"/>
</dbReference>
<evidence type="ECO:0000313" key="1">
    <source>
        <dbReference type="EMBL" id="CAF0841908.1"/>
    </source>
</evidence>
<evidence type="ECO:0000313" key="2">
    <source>
        <dbReference type="Proteomes" id="UP000663879"/>
    </source>
</evidence>
<protein>
    <submittedName>
        <fullName evidence="1">Uncharacterized protein</fullName>
    </submittedName>
</protein>
<proteinExistence type="predicted"/>
<name>A0A813VV79_9BILA</name>
<comment type="caution">
    <text evidence="1">The sequence shown here is derived from an EMBL/GenBank/DDBJ whole genome shotgun (WGS) entry which is preliminary data.</text>
</comment>
<organism evidence="1 2">
    <name type="scientific">Brachionus calyciflorus</name>
    <dbReference type="NCBI Taxonomy" id="104777"/>
    <lineage>
        <taxon>Eukaryota</taxon>
        <taxon>Metazoa</taxon>
        <taxon>Spiralia</taxon>
        <taxon>Gnathifera</taxon>
        <taxon>Rotifera</taxon>
        <taxon>Eurotatoria</taxon>
        <taxon>Monogononta</taxon>
        <taxon>Pseudotrocha</taxon>
        <taxon>Ploima</taxon>
        <taxon>Brachionidae</taxon>
        <taxon>Brachionus</taxon>
    </lineage>
</organism>
<dbReference type="Proteomes" id="UP000663879">
    <property type="component" value="Unassembled WGS sequence"/>
</dbReference>
<sequence length="122" mass="14174">MDDLNSFINKQRQFLEKVANELDKVDSEVDDFNRRIENLSIGVIRESNKLACELNSPLTLLQYENEPLPHTIETLNDFIHLTPSQVNNFLAYYQLEISNNNLDNHTNLALYLGIDAFVNQYQ</sequence>
<dbReference type="AlphaFoldDB" id="A0A813VV79"/>
<dbReference type="SUPFAM" id="SSF58064">
    <property type="entry name" value="Influenza hemagglutinin (stalk)"/>
    <property type="match status" value="1"/>
</dbReference>
<reference evidence="1" key="1">
    <citation type="submission" date="2021-02" db="EMBL/GenBank/DDBJ databases">
        <authorList>
            <person name="Nowell W R."/>
        </authorList>
    </citation>
    <scope>NUCLEOTIDE SEQUENCE</scope>
    <source>
        <strain evidence="1">Ploen Becks lab</strain>
    </source>
</reference>
<gene>
    <name evidence="1" type="ORF">OXX778_LOCUS8501</name>
</gene>
<keyword evidence="2" id="KW-1185">Reference proteome</keyword>
<accession>A0A813VV79</accession>